<dbReference type="Gene3D" id="3.10.450.10">
    <property type="match status" value="1"/>
</dbReference>
<dbReference type="AlphaFoldDB" id="A0A1J1I290"/>
<dbReference type="InterPro" id="IPR000010">
    <property type="entry name" value="Cystatin_dom"/>
</dbReference>
<sequence>MTEYCRLFKVIEVYSQVVTGSLHRITGIFEDGNKDQFICEIEIWERPWLNPTENLTITLKSKKNVIEDNANCNQYHRTFDDRTLIIYEFSKQPCHQNFLFIFTVLLTVSVQTSGNMRIKIKVFTLCQFHKGIKALGVAIPVRDNQKSRQI</sequence>
<accession>A0A1J1I290</accession>
<name>A0A1J1I290_9DIPT</name>
<evidence type="ECO:0000313" key="1">
    <source>
        <dbReference type="EMBL" id="CRK93882.1"/>
    </source>
</evidence>
<dbReference type="EMBL" id="CVRI01000038">
    <property type="protein sequence ID" value="CRK93882.1"/>
    <property type="molecule type" value="Genomic_DNA"/>
</dbReference>
<dbReference type="InterPro" id="IPR046350">
    <property type="entry name" value="Cystatin_sf"/>
</dbReference>
<organism evidence="1 2">
    <name type="scientific">Clunio marinus</name>
    <dbReference type="NCBI Taxonomy" id="568069"/>
    <lineage>
        <taxon>Eukaryota</taxon>
        <taxon>Metazoa</taxon>
        <taxon>Ecdysozoa</taxon>
        <taxon>Arthropoda</taxon>
        <taxon>Hexapoda</taxon>
        <taxon>Insecta</taxon>
        <taxon>Pterygota</taxon>
        <taxon>Neoptera</taxon>
        <taxon>Endopterygota</taxon>
        <taxon>Diptera</taxon>
        <taxon>Nematocera</taxon>
        <taxon>Chironomoidea</taxon>
        <taxon>Chironomidae</taxon>
        <taxon>Clunio</taxon>
    </lineage>
</organism>
<dbReference type="SUPFAM" id="SSF54403">
    <property type="entry name" value="Cystatin/monellin"/>
    <property type="match status" value="1"/>
</dbReference>
<protein>
    <submittedName>
        <fullName evidence="1">CLUMA_CG007409, isoform A</fullName>
    </submittedName>
</protein>
<proteinExistence type="predicted"/>
<reference evidence="1 2" key="1">
    <citation type="submission" date="2015-04" db="EMBL/GenBank/DDBJ databases">
        <authorList>
            <person name="Syromyatnikov M.Y."/>
            <person name="Popov V.N."/>
        </authorList>
    </citation>
    <scope>NUCLEOTIDE SEQUENCE [LARGE SCALE GENOMIC DNA]</scope>
</reference>
<keyword evidence="2" id="KW-1185">Reference proteome</keyword>
<evidence type="ECO:0000313" key="2">
    <source>
        <dbReference type="Proteomes" id="UP000183832"/>
    </source>
</evidence>
<dbReference type="CDD" id="cd00042">
    <property type="entry name" value="CY"/>
    <property type="match status" value="1"/>
</dbReference>
<dbReference type="OrthoDB" id="6357437at2759"/>
<gene>
    <name evidence="1" type="ORF">CLUMA_CG007409</name>
</gene>
<dbReference type="Proteomes" id="UP000183832">
    <property type="component" value="Unassembled WGS sequence"/>
</dbReference>
<dbReference type="GO" id="GO:0004869">
    <property type="term" value="F:cysteine-type endopeptidase inhibitor activity"/>
    <property type="evidence" value="ECO:0007669"/>
    <property type="project" value="InterPro"/>
</dbReference>